<organism evidence="2 3">
    <name type="scientific">Okibacterium fritillariae</name>
    <dbReference type="NCBI Taxonomy" id="123320"/>
    <lineage>
        <taxon>Bacteria</taxon>
        <taxon>Bacillati</taxon>
        <taxon>Actinomycetota</taxon>
        <taxon>Actinomycetes</taxon>
        <taxon>Micrococcales</taxon>
        <taxon>Microbacteriaceae</taxon>
        <taxon>Okibacterium</taxon>
    </lineage>
</organism>
<accession>A0A1T5JD48</accession>
<evidence type="ECO:0000313" key="3">
    <source>
        <dbReference type="Proteomes" id="UP000190857"/>
    </source>
</evidence>
<protein>
    <submittedName>
        <fullName evidence="2">4'-phosphopantetheinyl transferase superfamily protein</fullName>
    </submittedName>
</protein>
<feature type="compositionally biased region" description="Low complexity" evidence="1">
    <location>
        <begin position="99"/>
        <end position="108"/>
    </location>
</feature>
<evidence type="ECO:0000256" key="1">
    <source>
        <dbReference type="SAM" id="MobiDB-lite"/>
    </source>
</evidence>
<evidence type="ECO:0000313" key="2">
    <source>
        <dbReference type="EMBL" id="SKC49335.1"/>
    </source>
</evidence>
<dbReference type="Proteomes" id="UP000190857">
    <property type="component" value="Unassembled WGS sequence"/>
</dbReference>
<dbReference type="EMBL" id="FUZP01000001">
    <property type="protein sequence ID" value="SKC49335.1"/>
    <property type="molecule type" value="Genomic_DNA"/>
</dbReference>
<dbReference type="GO" id="GO:0008897">
    <property type="term" value="F:holo-[acyl-carrier-protein] synthase activity"/>
    <property type="evidence" value="ECO:0007669"/>
    <property type="project" value="InterPro"/>
</dbReference>
<proteinExistence type="predicted"/>
<feature type="region of interest" description="Disordered" evidence="1">
    <location>
        <begin position="80"/>
        <end position="108"/>
    </location>
</feature>
<dbReference type="InterPro" id="IPR037143">
    <property type="entry name" value="4-PPantetheinyl_Trfase_dom_sf"/>
</dbReference>
<reference evidence="2 3" key="1">
    <citation type="submission" date="2017-02" db="EMBL/GenBank/DDBJ databases">
        <authorList>
            <person name="Peterson S.W."/>
        </authorList>
    </citation>
    <scope>NUCLEOTIDE SEQUENCE [LARGE SCALE GENOMIC DNA]</scope>
    <source>
        <strain evidence="2 3">VKM Ac-2059</strain>
    </source>
</reference>
<dbReference type="AlphaFoldDB" id="A0A1T5JD48"/>
<dbReference type="GO" id="GO:0000287">
    <property type="term" value="F:magnesium ion binding"/>
    <property type="evidence" value="ECO:0007669"/>
    <property type="project" value="InterPro"/>
</dbReference>
<keyword evidence="2" id="KW-0808">Transferase</keyword>
<gene>
    <name evidence="2" type="ORF">SAMN06309945_1438</name>
</gene>
<name>A0A1T5JD48_9MICO</name>
<dbReference type="STRING" id="123320.SAMN06309945_1438"/>
<sequence length="263" mass="28460">MFAEPVRGRVLLGATQRERWNALGNEHERRRFARSRAAVQDVVAEFLETSGLDLGATVIGSGAPHADLVLDARCPTCGGPHGPLTLAGTERTSRRSSRSLRSPRSAAPSVSLSASEEAIVVAVSDDARLGVDVDVLFSARRGVGSDDVAQRVRHVASVLGIDAGAERDVLQRWTRVEAVLKADGRGLRVDPREVSFMDDDHDHDDHDYDDHNHDYDDHNHGGAVPVTGLSRWRAIVRDDVDTVYHGSDLAVGPDRVGAVARFA</sequence>
<dbReference type="SUPFAM" id="SSF56214">
    <property type="entry name" value="4'-phosphopantetheinyl transferase"/>
    <property type="match status" value="1"/>
</dbReference>
<keyword evidence="3" id="KW-1185">Reference proteome</keyword>
<dbReference type="Gene3D" id="3.90.470.20">
    <property type="entry name" value="4'-phosphopantetheinyl transferase domain"/>
    <property type="match status" value="2"/>
</dbReference>